<keyword evidence="3" id="KW-1185">Reference proteome</keyword>
<protein>
    <submittedName>
        <fullName evidence="2">Uncharacterized protein</fullName>
    </submittedName>
</protein>
<dbReference type="InParanoid" id="A0A395JK81"/>
<accession>A0A395JK81</accession>
<dbReference type="InterPro" id="IPR036255">
    <property type="entry name" value="YgfB-like_sf"/>
</dbReference>
<dbReference type="PANTHER" id="PTHR37528">
    <property type="entry name" value="UPF0149 PROTEIN YGFB"/>
    <property type="match status" value="1"/>
</dbReference>
<dbReference type="GO" id="GO:0005829">
    <property type="term" value="C:cytosol"/>
    <property type="evidence" value="ECO:0007669"/>
    <property type="project" value="TreeGrafter"/>
</dbReference>
<organism evidence="2 3">
    <name type="scientific">Arenicella xantha</name>
    <dbReference type="NCBI Taxonomy" id="644221"/>
    <lineage>
        <taxon>Bacteria</taxon>
        <taxon>Pseudomonadati</taxon>
        <taxon>Pseudomonadota</taxon>
        <taxon>Gammaproteobacteria</taxon>
        <taxon>Arenicellales</taxon>
        <taxon>Arenicellaceae</taxon>
        <taxon>Arenicella</taxon>
    </lineage>
</organism>
<dbReference type="EMBL" id="QNRT01000003">
    <property type="protein sequence ID" value="RBP49631.1"/>
    <property type="molecule type" value="Genomic_DNA"/>
</dbReference>
<dbReference type="Proteomes" id="UP000253083">
    <property type="component" value="Unassembled WGS sequence"/>
</dbReference>
<dbReference type="AlphaFoldDB" id="A0A395JK81"/>
<dbReference type="Gene3D" id="1.20.120.740">
    <property type="entry name" value="YgfB uncharacterised protein family UPF0149, PF03695"/>
    <property type="match status" value="1"/>
</dbReference>
<name>A0A395JK81_9GAMM</name>
<dbReference type="InterPro" id="IPR011978">
    <property type="entry name" value="YgfB-like"/>
</dbReference>
<dbReference type="RefSeq" id="WP_113954638.1">
    <property type="nucleotide sequence ID" value="NZ_QNRT01000003.1"/>
</dbReference>
<evidence type="ECO:0000313" key="3">
    <source>
        <dbReference type="Proteomes" id="UP000253083"/>
    </source>
</evidence>
<dbReference type="FunCoup" id="A0A395JK81">
    <property type="interactions" value="45"/>
</dbReference>
<dbReference type="OrthoDB" id="9783391at2"/>
<dbReference type="Pfam" id="PF03695">
    <property type="entry name" value="UPF0149"/>
    <property type="match status" value="1"/>
</dbReference>
<evidence type="ECO:0000256" key="1">
    <source>
        <dbReference type="ARBA" id="ARBA00038308"/>
    </source>
</evidence>
<evidence type="ECO:0000313" key="2">
    <source>
        <dbReference type="EMBL" id="RBP49631.1"/>
    </source>
</evidence>
<gene>
    <name evidence="2" type="ORF">DFR28_10356</name>
</gene>
<reference evidence="2 3" key="1">
    <citation type="submission" date="2018-06" db="EMBL/GenBank/DDBJ databases">
        <title>Genomic Encyclopedia of Type Strains, Phase IV (KMG-IV): sequencing the most valuable type-strain genomes for metagenomic binning, comparative biology and taxonomic classification.</title>
        <authorList>
            <person name="Goeker M."/>
        </authorList>
    </citation>
    <scope>NUCLEOTIDE SEQUENCE [LARGE SCALE GENOMIC DNA]</scope>
    <source>
        <strain evidence="2 3">DSM 24032</strain>
    </source>
</reference>
<dbReference type="PANTHER" id="PTHR37528:SF1">
    <property type="entry name" value="UPF0149 PROTEIN YGFB"/>
    <property type="match status" value="1"/>
</dbReference>
<sequence length="190" mass="21322">MPDRSDRYTQIESTLALAEITELTPSEVHGTVVGAIINHLKTGITPELLKLVAPEAQAGDGRFARLNELLYEMYRETGELLFDSKEGFELVLPDDDEPLAWRVEGLATWSKGFLLGMLYNDRFSIDQLPESGPEIARDMFEISEAGSGDEDQREEEFAFVELEEYLKVGAQLIFEFIYSEQAADAPSQAH</sequence>
<comment type="similarity">
    <text evidence="1">Belongs to the UPF0149 family.</text>
</comment>
<dbReference type="SUPFAM" id="SSF101327">
    <property type="entry name" value="YgfB-like"/>
    <property type="match status" value="1"/>
</dbReference>
<proteinExistence type="inferred from homology"/>
<comment type="caution">
    <text evidence="2">The sequence shown here is derived from an EMBL/GenBank/DDBJ whole genome shotgun (WGS) entry which is preliminary data.</text>
</comment>